<organism evidence="1 2">
    <name type="scientific">Dreissena polymorpha</name>
    <name type="common">Zebra mussel</name>
    <name type="synonym">Mytilus polymorpha</name>
    <dbReference type="NCBI Taxonomy" id="45954"/>
    <lineage>
        <taxon>Eukaryota</taxon>
        <taxon>Metazoa</taxon>
        <taxon>Spiralia</taxon>
        <taxon>Lophotrochozoa</taxon>
        <taxon>Mollusca</taxon>
        <taxon>Bivalvia</taxon>
        <taxon>Autobranchia</taxon>
        <taxon>Heteroconchia</taxon>
        <taxon>Euheterodonta</taxon>
        <taxon>Imparidentia</taxon>
        <taxon>Neoheterodontei</taxon>
        <taxon>Myida</taxon>
        <taxon>Dreissenoidea</taxon>
        <taxon>Dreissenidae</taxon>
        <taxon>Dreissena</taxon>
    </lineage>
</organism>
<comment type="caution">
    <text evidence="1">The sequence shown here is derived from an EMBL/GenBank/DDBJ whole genome shotgun (WGS) entry which is preliminary data.</text>
</comment>
<name>A0A9D4GH91_DREPO</name>
<gene>
    <name evidence="1" type="ORF">DPMN_143890</name>
</gene>
<evidence type="ECO:0000313" key="2">
    <source>
        <dbReference type="Proteomes" id="UP000828390"/>
    </source>
</evidence>
<dbReference type="Proteomes" id="UP000828390">
    <property type="component" value="Unassembled WGS sequence"/>
</dbReference>
<dbReference type="EMBL" id="JAIWYP010000006">
    <property type="protein sequence ID" value="KAH3815368.1"/>
    <property type="molecule type" value="Genomic_DNA"/>
</dbReference>
<keyword evidence="2" id="KW-1185">Reference proteome</keyword>
<reference evidence="1" key="1">
    <citation type="journal article" date="2019" name="bioRxiv">
        <title>The Genome of the Zebra Mussel, Dreissena polymorpha: A Resource for Invasive Species Research.</title>
        <authorList>
            <person name="McCartney M.A."/>
            <person name="Auch B."/>
            <person name="Kono T."/>
            <person name="Mallez S."/>
            <person name="Zhang Y."/>
            <person name="Obille A."/>
            <person name="Becker A."/>
            <person name="Abrahante J.E."/>
            <person name="Garbe J."/>
            <person name="Badalamenti J.P."/>
            <person name="Herman A."/>
            <person name="Mangelson H."/>
            <person name="Liachko I."/>
            <person name="Sullivan S."/>
            <person name="Sone E.D."/>
            <person name="Koren S."/>
            <person name="Silverstein K.A.T."/>
            <person name="Beckman K.B."/>
            <person name="Gohl D.M."/>
        </authorList>
    </citation>
    <scope>NUCLEOTIDE SEQUENCE</scope>
    <source>
        <strain evidence="1">Duluth1</strain>
        <tissue evidence="1">Whole animal</tissue>
    </source>
</reference>
<reference evidence="1" key="2">
    <citation type="submission" date="2020-11" db="EMBL/GenBank/DDBJ databases">
        <authorList>
            <person name="McCartney M.A."/>
            <person name="Auch B."/>
            <person name="Kono T."/>
            <person name="Mallez S."/>
            <person name="Becker A."/>
            <person name="Gohl D.M."/>
            <person name="Silverstein K.A.T."/>
            <person name="Koren S."/>
            <person name="Bechman K.B."/>
            <person name="Herman A."/>
            <person name="Abrahante J.E."/>
            <person name="Garbe J."/>
        </authorList>
    </citation>
    <scope>NUCLEOTIDE SEQUENCE</scope>
    <source>
        <strain evidence="1">Duluth1</strain>
        <tissue evidence="1">Whole animal</tissue>
    </source>
</reference>
<sequence>MNKNYIDITCSQDVFTTLRTTHFEQILAESQVAFTEYLNSMSCERLFNIMEVLHEFLLLRVSNPENPEDADFVPTESTG</sequence>
<accession>A0A9D4GH91</accession>
<protein>
    <submittedName>
        <fullName evidence="1">Uncharacterized protein</fullName>
    </submittedName>
</protein>
<evidence type="ECO:0000313" key="1">
    <source>
        <dbReference type="EMBL" id="KAH3815368.1"/>
    </source>
</evidence>
<dbReference type="AlphaFoldDB" id="A0A9D4GH91"/>
<proteinExistence type="predicted"/>